<dbReference type="PANTHER" id="PTHR10963">
    <property type="entry name" value="GLYCOSYL HYDROLASE-RELATED"/>
    <property type="match status" value="1"/>
</dbReference>
<accession>A0A5C3LJF4</accession>
<feature type="compositionally biased region" description="Pro residues" evidence="1">
    <location>
        <begin position="325"/>
        <end position="335"/>
    </location>
</feature>
<reference evidence="4 5" key="1">
    <citation type="journal article" date="2019" name="Nat. Ecol. Evol.">
        <title>Megaphylogeny resolves global patterns of mushroom evolution.</title>
        <authorList>
            <person name="Varga T."/>
            <person name="Krizsan K."/>
            <person name="Foldi C."/>
            <person name="Dima B."/>
            <person name="Sanchez-Garcia M."/>
            <person name="Sanchez-Ramirez S."/>
            <person name="Szollosi G.J."/>
            <person name="Szarkandi J.G."/>
            <person name="Papp V."/>
            <person name="Albert L."/>
            <person name="Andreopoulos W."/>
            <person name="Angelini C."/>
            <person name="Antonin V."/>
            <person name="Barry K.W."/>
            <person name="Bougher N.L."/>
            <person name="Buchanan P."/>
            <person name="Buyck B."/>
            <person name="Bense V."/>
            <person name="Catcheside P."/>
            <person name="Chovatia M."/>
            <person name="Cooper J."/>
            <person name="Damon W."/>
            <person name="Desjardin D."/>
            <person name="Finy P."/>
            <person name="Geml J."/>
            <person name="Haridas S."/>
            <person name="Hughes K."/>
            <person name="Justo A."/>
            <person name="Karasinski D."/>
            <person name="Kautmanova I."/>
            <person name="Kiss B."/>
            <person name="Kocsube S."/>
            <person name="Kotiranta H."/>
            <person name="LaButti K.M."/>
            <person name="Lechner B.E."/>
            <person name="Liimatainen K."/>
            <person name="Lipzen A."/>
            <person name="Lukacs Z."/>
            <person name="Mihaltcheva S."/>
            <person name="Morgado L.N."/>
            <person name="Niskanen T."/>
            <person name="Noordeloos M.E."/>
            <person name="Ohm R.A."/>
            <person name="Ortiz-Santana B."/>
            <person name="Ovrebo C."/>
            <person name="Racz N."/>
            <person name="Riley R."/>
            <person name="Savchenko A."/>
            <person name="Shiryaev A."/>
            <person name="Soop K."/>
            <person name="Spirin V."/>
            <person name="Szebenyi C."/>
            <person name="Tomsovsky M."/>
            <person name="Tulloss R.E."/>
            <person name="Uehling J."/>
            <person name="Grigoriev I.V."/>
            <person name="Vagvolgyi C."/>
            <person name="Papp T."/>
            <person name="Martin F.M."/>
            <person name="Miettinen O."/>
            <person name="Hibbett D.S."/>
            <person name="Nagy L.G."/>
        </authorList>
    </citation>
    <scope>NUCLEOTIDE SEQUENCE [LARGE SCALE GENOMIC DNA]</scope>
    <source>
        <strain evidence="4 5">CBS 166.37</strain>
    </source>
</reference>
<evidence type="ECO:0000313" key="5">
    <source>
        <dbReference type="Proteomes" id="UP000308652"/>
    </source>
</evidence>
<feature type="signal peptide" evidence="2">
    <location>
        <begin position="1"/>
        <end position="21"/>
    </location>
</feature>
<dbReference type="InterPro" id="IPR013320">
    <property type="entry name" value="ConA-like_dom_sf"/>
</dbReference>
<keyword evidence="5" id="KW-1185">Reference proteome</keyword>
<dbReference type="GO" id="GO:0009251">
    <property type="term" value="P:glucan catabolic process"/>
    <property type="evidence" value="ECO:0007669"/>
    <property type="project" value="TreeGrafter"/>
</dbReference>
<sequence length="395" mass="42578">MKHWCWSLLSTLLLSLYSVSAVFLPLHQYEGQTFFDTWDFYGNVDNTTWGNVTFLDRADAKSKQLVYINDAGNAVIKLDTTADIAQAPVVHRDSIRLTSRDTYGMGSLIIIDALHIPYGCSVWPSFWTLGMGKTWPGAGEIDIIEAINLMDHNQIALHTTPGCVQAPTARQSGATRNEDCSTDQGCIVAEVKPNSFGAGFSQAGGGVYALQIDATGIYVWFFSRPDVPASLSAANKDTPIDTTVWGLPTAAYPSTTCDFDTYFGQQQLILLTTLCGIWAGEPHNYAQTCPGNCVADYAFGPGSPRFDNAFWEIKYVRAYIEEGRTPPPPAPPAPDLPVTTTSTTMEATSTSAQQAAASASSSSSSAPKKISLVGWEYIAGLVALGSLLSVHLMTL</sequence>
<gene>
    <name evidence="4" type="ORF">BDQ12DRAFT_768928</name>
</gene>
<dbReference type="GO" id="GO:0030246">
    <property type="term" value="F:carbohydrate binding"/>
    <property type="evidence" value="ECO:0007669"/>
    <property type="project" value="UniProtKB-KW"/>
</dbReference>
<dbReference type="InterPro" id="IPR000757">
    <property type="entry name" value="Beta-glucanase-like"/>
</dbReference>
<dbReference type="Pfam" id="PF26113">
    <property type="entry name" value="GH16_XgeA"/>
    <property type="match status" value="1"/>
</dbReference>
<evidence type="ECO:0000256" key="2">
    <source>
        <dbReference type="SAM" id="SignalP"/>
    </source>
</evidence>
<dbReference type="PROSITE" id="PS51762">
    <property type="entry name" value="GH16_2"/>
    <property type="match status" value="1"/>
</dbReference>
<evidence type="ECO:0000256" key="1">
    <source>
        <dbReference type="SAM" id="MobiDB-lite"/>
    </source>
</evidence>
<dbReference type="EMBL" id="ML213651">
    <property type="protein sequence ID" value="TFK33299.1"/>
    <property type="molecule type" value="Genomic_DNA"/>
</dbReference>
<evidence type="ECO:0000259" key="3">
    <source>
        <dbReference type="PROSITE" id="PS51762"/>
    </source>
</evidence>
<dbReference type="PANTHER" id="PTHR10963:SF24">
    <property type="entry name" value="GLYCOSIDASE C21B10.07-RELATED"/>
    <property type="match status" value="1"/>
</dbReference>
<dbReference type="Proteomes" id="UP000308652">
    <property type="component" value="Unassembled WGS sequence"/>
</dbReference>
<keyword evidence="4" id="KW-0430">Lectin</keyword>
<dbReference type="GO" id="GO:0004553">
    <property type="term" value="F:hydrolase activity, hydrolyzing O-glycosyl compounds"/>
    <property type="evidence" value="ECO:0007669"/>
    <property type="project" value="InterPro"/>
</dbReference>
<dbReference type="STRING" id="68775.A0A5C3LJF4"/>
<dbReference type="SUPFAM" id="SSF49899">
    <property type="entry name" value="Concanavalin A-like lectins/glucanases"/>
    <property type="match status" value="1"/>
</dbReference>
<dbReference type="AlphaFoldDB" id="A0A5C3LJF4"/>
<keyword evidence="2" id="KW-0732">Signal</keyword>
<dbReference type="InterPro" id="IPR050546">
    <property type="entry name" value="Glycosyl_Hydrlase_16"/>
</dbReference>
<name>A0A5C3LJF4_9AGAR</name>
<organism evidence="4 5">
    <name type="scientific">Crucibulum laeve</name>
    <dbReference type="NCBI Taxonomy" id="68775"/>
    <lineage>
        <taxon>Eukaryota</taxon>
        <taxon>Fungi</taxon>
        <taxon>Dikarya</taxon>
        <taxon>Basidiomycota</taxon>
        <taxon>Agaricomycotina</taxon>
        <taxon>Agaricomycetes</taxon>
        <taxon>Agaricomycetidae</taxon>
        <taxon>Agaricales</taxon>
        <taxon>Agaricineae</taxon>
        <taxon>Nidulariaceae</taxon>
        <taxon>Crucibulum</taxon>
    </lineage>
</organism>
<evidence type="ECO:0000313" key="4">
    <source>
        <dbReference type="EMBL" id="TFK33299.1"/>
    </source>
</evidence>
<protein>
    <submittedName>
        <fullName evidence="4">Concanavalin A-like lectin/glucanase domain-containing protein</fullName>
    </submittedName>
</protein>
<feature type="domain" description="GH16" evidence="3">
    <location>
        <begin position="17"/>
        <end position="287"/>
    </location>
</feature>
<dbReference type="Gene3D" id="2.60.120.200">
    <property type="match status" value="1"/>
</dbReference>
<feature type="compositionally biased region" description="Low complexity" evidence="1">
    <location>
        <begin position="339"/>
        <end position="366"/>
    </location>
</feature>
<dbReference type="OrthoDB" id="192832at2759"/>
<feature type="region of interest" description="Disordered" evidence="1">
    <location>
        <begin position="322"/>
        <end position="366"/>
    </location>
</feature>
<proteinExistence type="predicted"/>
<feature type="chain" id="PRO_5022907281" evidence="2">
    <location>
        <begin position="22"/>
        <end position="395"/>
    </location>
</feature>